<evidence type="ECO:0000256" key="1">
    <source>
        <dbReference type="SAM" id="SignalP"/>
    </source>
</evidence>
<gene>
    <name evidence="3" type="ORF">QHT84_11360</name>
</gene>
<feature type="domain" description="YHS" evidence="2">
    <location>
        <begin position="43"/>
        <end position="88"/>
    </location>
</feature>
<evidence type="ECO:0000313" key="4">
    <source>
        <dbReference type="Proteomes" id="UP001230035"/>
    </source>
</evidence>
<reference evidence="3 4" key="1">
    <citation type="submission" date="2023-05" db="EMBL/GenBank/DDBJ databases">
        <title>Flavobacterium sedimenti sp. nov., isolated from the sediment.</title>
        <authorList>
            <person name="Wu N."/>
        </authorList>
    </citation>
    <scope>NUCLEOTIDE SEQUENCE [LARGE SCALE GENOMIC DNA]</scope>
    <source>
        <strain evidence="3 4">YZ-48</strain>
    </source>
</reference>
<organism evidence="3 4">
    <name type="scientific">Flavobacterium sedimenticola</name>
    <dbReference type="NCBI Taxonomy" id="3043286"/>
    <lineage>
        <taxon>Bacteria</taxon>
        <taxon>Pseudomonadati</taxon>
        <taxon>Bacteroidota</taxon>
        <taxon>Flavobacteriia</taxon>
        <taxon>Flavobacteriales</taxon>
        <taxon>Flavobacteriaceae</taxon>
        <taxon>Flavobacterium</taxon>
    </lineage>
</organism>
<proteinExistence type="predicted"/>
<evidence type="ECO:0000313" key="3">
    <source>
        <dbReference type="EMBL" id="MDI9258011.1"/>
    </source>
</evidence>
<protein>
    <submittedName>
        <fullName evidence="3">YHS domain-containing (Seleno)protein</fullName>
    </submittedName>
</protein>
<name>A0ABT6XSD0_9FLAO</name>
<dbReference type="Pfam" id="PF04945">
    <property type="entry name" value="YHS"/>
    <property type="match status" value="1"/>
</dbReference>
<keyword evidence="1" id="KW-0732">Signal</keyword>
<dbReference type="EMBL" id="JASGBP010000008">
    <property type="protein sequence ID" value="MDI9258011.1"/>
    <property type="molecule type" value="Genomic_DNA"/>
</dbReference>
<feature type="signal peptide" evidence="1">
    <location>
        <begin position="1"/>
        <end position="19"/>
    </location>
</feature>
<dbReference type="Proteomes" id="UP001230035">
    <property type="component" value="Unassembled WGS sequence"/>
</dbReference>
<dbReference type="NCBIfam" id="NF041384">
    <property type="entry name" value="YHS_seleno_dom"/>
    <property type="match status" value="1"/>
</dbReference>
<dbReference type="RefSeq" id="WP_283239688.1">
    <property type="nucleotide sequence ID" value="NZ_JASGBP010000008.1"/>
</dbReference>
<keyword evidence="4" id="KW-1185">Reference proteome</keyword>
<comment type="caution">
    <text evidence="3">The sequence shown here is derived from an EMBL/GenBank/DDBJ whole genome shotgun (WGS) entry which is preliminary data.</text>
</comment>
<feature type="chain" id="PRO_5046823128" evidence="1">
    <location>
        <begin position="20"/>
        <end position="155"/>
    </location>
</feature>
<sequence length="155" mass="17456">MKKIIVFLFVALTATLVSAQSVAKRTKELNLEKGIALQGYDPVAYFTQKKAVKGKSSIAATFEGVTYYFASNDNKETFKKNPSSYEPQYGGWCAYAMGANGEKVEVDPQTFKIVNGKLFLFYNAYFNNTLKSWNKDEANLNRKADANWKKIFNAN</sequence>
<dbReference type="InterPro" id="IPR007029">
    <property type="entry name" value="YHS_dom"/>
</dbReference>
<accession>A0ABT6XSD0</accession>
<evidence type="ECO:0000259" key="2">
    <source>
        <dbReference type="Pfam" id="PF04945"/>
    </source>
</evidence>